<sequence length="117" mass="13351">MLQERLGAVGLLPPRDGTERPGTGTLEVIVRHCRLDSHQWDVGPTDPDITYYLTLVLDIRLEDSRGKMLLERRLEWTEQAHTDIPLPPWDLTTYPVAERIGHLFSAGRYRAETTGTE</sequence>
<dbReference type="Proteomes" id="UP001575181">
    <property type="component" value="Unassembled WGS sequence"/>
</dbReference>
<protein>
    <recommendedName>
        <fullName evidence="3">NUDIX hydrolase</fullName>
    </recommendedName>
</protein>
<reference evidence="1 2" key="1">
    <citation type="submission" date="2024-08" db="EMBL/GenBank/DDBJ databases">
        <title>Whole-genome sequencing of halo(alkali)philic microorganisms from hypersaline lakes.</title>
        <authorList>
            <person name="Sorokin D.Y."/>
            <person name="Merkel A.Y."/>
            <person name="Messina E."/>
            <person name="Yakimov M."/>
        </authorList>
    </citation>
    <scope>NUCLEOTIDE SEQUENCE [LARGE SCALE GENOMIC DNA]</scope>
    <source>
        <strain evidence="1 2">Cl-TMA</strain>
    </source>
</reference>
<proteinExistence type="predicted"/>
<comment type="caution">
    <text evidence="1">The sequence shown here is derived from an EMBL/GenBank/DDBJ whole genome shotgun (WGS) entry which is preliminary data.</text>
</comment>
<evidence type="ECO:0000313" key="1">
    <source>
        <dbReference type="EMBL" id="MFA9462352.1"/>
    </source>
</evidence>
<dbReference type="RefSeq" id="WP_373657142.1">
    <property type="nucleotide sequence ID" value="NZ_JBGUAW010000012.1"/>
</dbReference>
<dbReference type="EMBL" id="JBGUAW010000012">
    <property type="protein sequence ID" value="MFA9462352.1"/>
    <property type="molecule type" value="Genomic_DNA"/>
</dbReference>
<organism evidence="1 2">
    <name type="scientific">Thiohalorhabdus methylotrophus</name>
    <dbReference type="NCBI Taxonomy" id="3242694"/>
    <lineage>
        <taxon>Bacteria</taxon>
        <taxon>Pseudomonadati</taxon>
        <taxon>Pseudomonadota</taxon>
        <taxon>Gammaproteobacteria</taxon>
        <taxon>Thiohalorhabdales</taxon>
        <taxon>Thiohalorhabdaceae</taxon>
        <taxon>Thiohalorhabdus</taxon>
    </lineage>
</organism>
<accession>A0ABV4TZL4</accession>
<name>A0ABV4TZL4_9GAMM</name>
<gene>
    <name evidence="1" type="ORF">ACERLL_16175</name>
</gene>
<evidence type="ECO:0008006" key="3">
    <source>
        <dbReference type="Google" id="ProtNLM"/>
    </source>
</evidence>
<evidence type="ECO:0000313" key="2">
    <source>
        <dbReference type="Proteomes" id="UP001575181"/>
    </source>
</evidence>
<keyword evidence="2" id="KW-1185">Reference proteome</keyword>